<comment type="caution">
    <text evidence="2">The sequence shown here is derived from an EMBL/GenBank/DDBJ whole genome shotgun (WGS) entry which is preliminary data.</text>
</comment>
<dbReference type="AlphaFoldDB" id="A0A9X2KXM9"/>
<dbReference type="Proteomes" id="UP001155280">
    <property type="component" value="Unassembled WGS sequence"/>
</dbReference>
<evidence type="ECO:0000313" key="2">
    <source>
        <dbReference type="EMBL" id="MCP9200173.1"/>
    </source>
</evidence>
<name>A0A9X2KXM9_9FLAO</name>
<sequence>MGKKIQIVIIVLTLGIFLVPTSVWAHIDLSHPSEKISCADSAEHSKSDCCKGHKSQDKKEKDCDGTCGSISCHCPSTTILPINYSSTSEASNPVAMAAFKNLWNYAKQQPKPVYFQIWSPPKLS</sequence>
<evidence type="ECO:0000313" key="3">
    <source>
        <dbReference type="Proteomes" id="UP001155280"/>
    </source>
</evidence>
<gene>
    <name evidence="2" type="ORF">MKO06_09650</name>
</gene>
<protein>
    <submittedName>
        <fullName evidence="2">Uncharacterized protein</fullName>
    </submittedName>
</protein>
<feature type="region of interest" description="Disordered" evidence="1">
    <location>
        <begin position="43"/>
        <end position="66"/>
    </location>
</feature>
<accession>A0A9X2KXM9</accession>
<reference evidence="2" key="1">
    <citation type="submission" date="2022-07" db="EMBL/GenBank/DDBJ databases">
        <title>Gramela sediminis sp. nov., isolated from deep-sea sediment of the Indian Ocean.</title>
        <authorList>
            <person name="Shi H."/>
        </authorList>
    </citation>
    <scope>NUCLEOTIDE SEQUENCE</scope>
    <source>
        <strain evidence="2">GC03-9</strain>
    </source>
</reference>
<evidence type="ECO:0000256" key="1">
    <source>
        <dbReference type="SAM" id="MobiDB-lite"/>
    </source>
</evidence>
<organism evidence="2 3">
    <name type="scientific">Christiangramia oceanisediminis</name>
    <dbReference type="NCBI Taxonomy" id="2920386"/>
    <lineage>
        <taxon>Bacteria</taxon>
        <taxon>Pseudomonadati</taxon>
        <taxon>Bacteroidota</taxon>
        <taxon>Flavobacteriia</taxon>
        <taxon>Flavobacteriales</taxon>
        <taxon>Flavobacteriaceae</taxon>
        <taxon>Christiangramia</taxon>
    </lineage>
</organism>
<proteinExistence type="predicted"/>
<feature type="compositionally biased region" description="Basic and acidic residues" evidence="1">
    <location>
        <begin position="43"/>
        <end position="64"/>
    </location>
</feature>
<dbReference type="RefSeq" id="WP_086047670.1">
    <property type="nucleotide sequence ID" value="NZ_JANCNS010000002.1"/>
</dbReference>
<dbReference type="EMBL" id="JANCNS010000002">
    <property type="protein sequence ID" value="MCP9200173.1"/>
    <property type="molecule type" value="Genomic_DNA"/>
</dbReference>
<keyword evidence="3" id="KW-1185">Reference proteome</keyword>